<evidence type="ECO:0000313" key="4">
    <source>
        <dbReference type="Proteomes" id="UP000238877"/>
    </source>
</evidence>
<gene>
    <name evidence="1" type="ORF">PAGU1578_00760</name>
    <name evidence="2" type="ORF">PAGU1579_05860</name>
    <name evidence="3" type="ORF">VTHSUH11_09235</name>
</gene>
<sequence>MPNNPYTAPDELVTGGHIIKETSSVTVLFDDIHYSLSSGQLNGGFHHTLGVRNQQLTYHIETEKDLPGGSVANYLAQEFEHIDVPVHFSTALLTSATISLHAYTIVQESDTIVETIITGGYNKTAHRAGTGYCYEERNGEFHTPGTINILVFTNKALTDSAMVKAIMTITEAKTAALQNWQVESTDEVQKYNINVDHSLAKEVHTSATGTATDGIVLTIDTNGDLLTDAGSYSLFGDTLAKAVYIGVQRALTLAIEFDD</sequence>
<dbReference type="AlphaFoldDB" id="A0A2S7ZLE5"/>
<keyword evidence="3" id="KW-0378">Hydrolase</keyword>
<dbReference type="GO" id="GO:0016787">
    <property type="term" value="F:hydrolase activity"/>
    <property type="evidence" value="ECO:0007669"/>
    <property type="project" value="UniProtKB-KW"/>
</dbReference>
<reference evidence="3 4" key="1">
    <citation type="submission" date="2018-01" db="EMBL/GenBank/DDBJ databases">
        <title>Draft genome sequences of clinical isolates and type strains of oral Veillonella including Veillonella infantum sp., nov.</title>
        <authorList>
            <person name="Mashima I."/>
            <person name="Liao Y.-C."/>
            <person name="Sabharwal A."/>
            <person name="Haase E.M."/>
            <person name="Nakazawa F."/>
            <person name="Scannapieco F.A."/>
        </authorList>
    </citation>
    <scope>NUCLEOTIDE SEQUENCE [LARGE SCALE GENOMIC DNA]</scope>
    <source>
        <strain evidence="3 4">Y6</strain>
    </source>
</reference>
<accession>A0A2S7ZLE5</accession>
<reference evidence="5 6" key="2">
    <citation type="submission" date="2019-03" db="EMBL/GenBank/DDBJ databases">
        <title>Draft genome sequences of two Veillonella tobetsuensis clinical isolates from intraoperative bronchial fluids of elderly patients with pulmonary carcinoma.</title>
        <authorList>
            <person name="Akiyama T."/>
        </authorList>
    </citation>
    <scope>NUCLEOTIDE SEQUENCE [LARGE SCALE GENOMIC DNA]</scope>
    <source>
        <strain evidence="1 5">PAGU 1578</strain>
        <strain evidence="2 6">PAGU 1579</strain>
    </source>
</reference>
<evidence type="ECO:0000313" key="1">
    <source>
        <dbReference type="EMBL" id="GCL66454.1"/>
    </source>
</evidence>
<evidence type="ECO:0000313" key="3">
    <source>
        <dbReference type="EMBL" id="PQL24080.1"/>
    </source>
</evidence>
<evidence type="ECO:0000313" key="5">
    <source>
        <dbReference type="Proteomes" id="UP000300381"/>
    </source>
</evidence>
<dbReference type="OrthoDB" id="1633652at2"/>
<evidence type="ECO:0000313" key="2">
    <source>
        <dbReference type="EMBL" id="GCL68817.1"/>
    </source>
</evidence>
<dbReference type="InterPro" id="IPR052209">
    <property type="entry name" value="CbiZ"/>
</dbReference>
<dbReference type="Proteomes" id="UP000300381">
    <property type="component" value="Unassembled WGS sequence"/>
</dbReference>
<dbReference type="Pfam" id="PF01955">
    <property type="entry name" value="CbiZ"/>
    <property type="match status" value="2"/>
</dbReference>
<dbReference type="PANTHER" id="PTHR35336:SF5">
    <property type="entry name" value="ADENOSYLCOBINAMIDE AMIDOHYDROLASE"/>
    <property type="match status" value="1"/>
</dbReference>
<organism evidence="3 4">
    <name type="scientific">Veillonella tobetsuensis</name>
    <dbReference type="NCBI Taxonomy" id="1110546"/>
    <lineage>
        <taxon>Bacteria</taxon>
        <taxon>Bacillati</taxon>
        <taxon>Bacillota</taxon>
        <taxon>Negativicutes</taxon>
        <taxon>Veillonellales</taxon>
        <taxon>Veillonellaceae</taxon>
        <taxon>Veillonella</taxon>
    </lineage>
</organism>
<protein>
    <submittedName>
        <fullName evidence="3">Adenosylcobinamide amidohydrolase</fullName>
    </submittedName>
</protein>
<comment type="caution">
    <text evidence="3">The sequence shown here is derived from an EMBL/GenBank/DDBJ whole genome shotgun (WGS) entry which is preliminary data.</text>
</comment>
<dbReference type="PANTHER" id="PTHR35336">
    <property type="entry name" value="ADENOSYLCOBINAMIDE AMIDOHYDROLASE"/>
    <property type="match status" value="1"/>
</dbReference>
<dbReference type="EMBL" id="BJCR01000013">
    <property type="protein sequence ID" value="GCL68817.1"/>
    <property type="molecule type" value="Genomic_DNA"/>
</dbReference>
<proteinExistence type="predicted"/>
<evidence type="ECO:0000313" key="6">
    <source>
        <dbReference type="Proteomes" id="UP000303581"/>
    </source>
</evidence>
<keyword evidence="6" id="KW-1185">Reference proteome</keyword>
<dbReference type="RefSeq" id="WP_059361474.1">
    <property type="nucleotide sequence ID" value="NZ_BBXI01000003.1"/>
</dbReference>
<dbReference type="EMBL" id="PPDF01000014">
    <property type="protein sequence ID" value="PQL24080.1"/>
    <property type="molecule type" value="Genomic_DNA"/>
</dbReference>
<dbReference type="Proteomes" id="UP000303581">
    <property type="component" value="Unassembled WGS sequence"/>
</dbReference>
<name>A0A2S7ZLE5_9FIRM</name>
<dbReference type="Proteomes" id="UP000238877">
    <property type="component" value="Unassembled WGS sequence"/>
</dbReference>
<dbReference type="STRING" id="1110546.GCA_001078375_00382"/>
<dbReference type="EMBL" id="BJCQ01000003">
    <property type="protein sequence ID" value="GCL66454.1"/>
    <property type="molecule type" value="Genomic_DNA"/>
</dbReference>
<dbReference type="InterPro" id="IPR002808">
    <property type="entry name" value="AdoCbi_amidolase"/>
</dbReference>